<dbReference type="GO" id="GO:0003723">
    <property type="term" value="F:RNA binding"/>
    <property type="evidence" value="ECO:0007669"/>
    <property type="project" value="UniProtKB-KW"/>
</dbReference>
<dbReference type="Gene3D" id="1.25.10.10">
    <property type="entry name" value="Leucine-rich Repeat Variant"/>
    <property type="match status" value="1"/>
</dbReference>
<evidence type="ECO:0000313" key="8">
    <source>
        <dbReference type="Proteomes" id="UP001642360"/>
    </source>
</evidence>
<evidence type="ECO:0000256" key="1">
    <source>
        <dbReference type="ARBA" id="ARBA00022737"/>
    </source>
</evidence>
<keyword evidence="8" id="KW-1185">Reference proteome</keyword>
<protein>
    <recommendedName>
        <fullName evidence="6">PUM-HD domain-containing protein</fullName>
    </recommendedName>
</protein>
<evidence type="ECO:0000259" key="6">
    <source>
        <dbReference type="PROSITE" id="PS50303"/>
    </source>
</evidence>
<dbReference type="InterPro" id="IPR033133">
    <property type="entry name" value="PUM-HD"/>
</dbReference>
<feature type="repeat" description="Pumilio" evidence="4">
    <location>
        <begin position="475"/>
        <end position="514"/>
    </location>
</feature>
<dbReference type="InterPro" id="IPR001313">
    <property type="entry name" value="Pumilio_RNA-bd_rpt"/>
</dbReference>
<comment type="caution">
    <text evidence="7">The sequence shown here is derived from an EMBL/GenBank/DDBJ whole genome shotgun (WGS) entry which is preliminary data.</text>
</comment>
<feature type="repeat" description="Pumilio" evidence="4">
    <location>
        <begin position="403"/>
        <end position="438"/>
    </location>
</feature>
<dbReference type="EMBL" id="CAUOFW020002502">
    <property type="protein sequence ID" value="CAK9154247.1"/>
    <property type="molecule type" value="Genomic_DNA"/>
</dbReference>
<keyword evidence="2" id="KW-0810">Translation regulation</keyword>
<feature type="region of interest" description="Disordered" evidence="5">
    <location>
        <begin position="331"/>
        <end position="355"/>
    </location>
</feature>
<organism evidence="7 8">
    <name type="scientific">Ilex paraguariensis</name>
    <name type="common">yerba mate</name>
    <dbReference type="NCBI Taxonomy" id="185542"/>
    <lineage>
        <taxon>Eukaryota</taxon>
        <taxon>Viridiplantae</taxon>
        <taxon>Streptophyta</taxon>
        <taxon>Embryophyta</taxon>
        <taxon>Tracheophyta</taxon>
        <taxon>Spermatophyta</taxon>
        <taxon>Magnoliopsida</taxon>
        <taxon>eudicotyledons</taxon>
        <taxon>Gunneridae</taxon>
        <taxon>Pentapetalae</taxon>
        <taxon>asterids</taxon>
        <taxon>campanulids</taxon>
        <taxon>Aquifoliales</taxon>
        <taxon>Aquifoliaceae</taxon>
        <taxon>Ilex</taxon>
    </lineage>
</organism>
<dbReference type="PANTHER" id="PTHR12537">
    <property type="entry name" value="RNA BINDING PROTEIN PUMILIO-RELATED"/>
    <property type="match status" value="1"/>
</dbReference>
<dbReference type="PROSITE" id="PS50302">
    <property type="entry name" value="PUM"/>
    <property type="match status" value="3"/>
</dbReference>
<gene>
    <name evidence="7" type="ORF">ILEXP_LOCUS22555</name>
</gene>
<evidence type="ECO:0000256" key="3">
    <source>
        <dbReference type="ARBA" id="ARBA00022884"/>
    </source>
</evidence>
<evidence type="ECO:0000256" key="4">
    <source>
        <dbReference type="PROSITE-ProRule" id="PRU00317"/>
    </source>
</evidence>
<dbReference type="PROSITE" id="PS50303">
    <property type="entry name" value="PUM_HD"/>
    <property type="match status" value="1"/>
</dbReference>
<proteinExistence type="predicted"/>
<dbReference type="AlphaFoldDB" id="A0ABC8SBJ1"/>
<name>A0ABC8SBJ1_9AQUA</name>
<dbReference type="SMART" id="SM00025">
    <property type="entry name" value="Pumilio"/>
    <property type="match status" value="4"/>
</dbReference>
<dbReference type="GO" id="GO:0006417">
    <property type="term" value="P:regulation of translation"/>
    <property type="evidence" value="ECO:0007669"/>
    <property type="project" value="UniProtKB-KW"/>
</dbReference>
<dbReference type="Pfam" id="PF00806">
    <property type="entry name" value="PUF"/>
    <property type="match status" value="4"/>
</dbReference>
<dbReference type="Proteomes" id="UP001642360">
    <property type="component" value="Unassembled WGS sequence"/>
</dbReference>
<dbReference type="InterPro" id="IPR016024">
    <property type="entry name" value="ARM-type_fold"/>
</dbReference>
<keyword evidence="3" id="KW-0694">RNA-binding</keyword>
<evidence type="ECO:0000256" key="5">
    <source>
        <dbReference type="SAM" id="MobiDB-lite"/>
    </source>
</evidence>
<reference evidence="7 8" key="1">
    <citation type="submission" date="2024-02" db="EMBL/GenBank/DDBJ databases">
        <authorList>
            <person name="Vignale AGUSTIN F."/>
            <person name="Sosa J E."/>
            <person name="Modenutti C."/>
        </authorList>
    </citation>
    <scope>NUCLEOTIDE SEQUENCE [LARGE SCALE GENOMIC DNA]</scope>
</reference>
<dbReference type="PANTHER" id="PTHR12537:SF13">
    <property type="entry name" value="PUMILIO HOMOLOGY DOMAIN FAMILY MEMBER 4"/>
    <property type="match status" value="1"/>
</dbReference>
<feature type="repeat" description="Pumilio" evidence="4">
    <location>
        <begin position="439"/>
        <end position="474"/>
    </location>
</feature>
<dbReference type="InterPro" id="IPR011989">
    <property type="entry name" value="ARM-like"/>
</dbReference>
<sequence>MKGGEGELEMLVKESAHMTSLNHRFHQNGGPMLKNVSPICLDSLSAGFGTSSGVSSPSVTPFHETMYRTPSTTYSDSLVFKNSDEQENRLDELGLSDNLCKIHIGNERNDLSGINRFGLDPNNLGFGFRAYFSNAISPCNVEHYCPIEGFGSDDNVCGGFQSSVHGHSGNFDDDMKVTLLGLQHGYNVGSSMVCQSNALYSGSNLHRDQIDYLVELRKEQGRDNCKGRIELPSPSTSRHYLNDGFYCSQNYGIEGNGDRSVLNALQYSQLMRPKLPLTGETPTYNCSMLNEKSRAMPNTRNNNVGGLEVFSYEDNFIIEGKSLNCVANKKCDRPKGQKKNSPKQTATQGSREKKPAVACGSLSRGVCDNGLSHGEPGKNCGNGLRPRTCSATLLQPTCSPLTECREYIFYMAKDQFGCRFLQRIFDEGSLQDVQTIFNEIINHVIELMVNQFGNYLMQKLLDVCSEEQRTQIVLMVTKEPGELVRISLNSHGTRVVQKLIETLKTRQQISLVILALEPGFLDLIKDLNGNHVVQRCLQCLREEHNKHASSNHLNEHWLTAYLVGPPQDFVQCDCLS</sequence>
<keyword evidence="1" id="KW-0677">Repeat</keyword>
<accession>A0ABC8SBJ1</accession>
<evidence type="ECO:0000256" key="2">
    <source>
        <dbReference type="ARBA" id="ARBA00022845"/>
    </source>
</evidence>
<feature type="domain" description="PUM-HD" evidence="6">
    <location>
        <begin position="379"/>
        <end position="576"/>
    </location>
</feature>
<evidence type="ECO:0000313" key="7">
    <source>
        <dbReference type="EMBL" id="CAK9154247.1"/>
    </source>
</evidence>
<dbReference type="SUPFAM" id="SSF48371">
    <property type="entry name" value="ARM repeat"/>
    <property type="match status" value="1"/>
</dbReference>